<protein>
    <submittedName>
        <fullName evidence="7">Pleiotropic negative transcriptional regulator</fullName>
    </submittedName>
</protein>
<evidence type="ECO:0000313" key="8">
    <source>
        <dbReference type="Proteomes" id="UP001626550"/>
    </source>
</evidence>
<proteinExistence type="predicted"/>
<evidence type="ECO:0000256" key="2">
    <source>
        <dbReference type="ARBA" id="ARBA00022490"/>
    </source>
</evidence>
<evidence type="ECO:0000256" key="3">
    <source>
        <dbReference type="ARBA" id="ARBA00022794"/>
    </source>
</evidence>
<dbReference type="InterPro" id="IPR010796">
    <property type="entry name" value="C2_B9-type_dom"/>
</dbReference>
<sequence length="197" mass="23157">MPLQFDMFFRKPYEFTEKQTSLGCNWPTIFFEVSSSDSLGRHRTEGYAWTELPYNVGCSMVQLQSWYPTGDSFTNQLRRYFIGGTPQLEDYQFLGPKNAYEDKKLSRYGFRTTPAGQLFLRFNCMHQSRECAEVFLLKKSDHFSSFGHKERHFDIISVLSQLFALPLYSQLQRLSKRPERNSGRPNADLTRRMTKLL</sequence>
<dbReference type="Pfam" id="PF07162">
    <property type="entry name" value="B9-C2"/>
    <property type="match status" value="1"/>
</dbReference>
<comment type="subcellular location">
    <subcellularLocation>
        <location evidence="1">Cytoplasm</location>
        <location evidence="1">Cytoskeleton</location>
        <location evidence="1">Cilium basal body</location>
    </subcellularLocation>
</comment>
<evidence type="ECO:0000313" key="7">
    <source>
        <dbReference type="EMBL" id="KAL3310720.1"/>
    </source>
</evidence>
<dbReference type="PANTHER" id="PTHR12968">
    <property type="entry name" value="B9 DOMAIN-CONTAINING"/>
    <property type="match status" value="1"/>
</dbReference>
<dbReference type="PANTHER" id="PTHR12968:SF4">
    <property type="entry name" value="TECTONIC-LIKE COMPLEX MEMBER MKS1"/>
    <property type="match status" value="1"/>
</dbReference>
<keyword evidence="4" id="KW-0206">Cytoskeleton</keyword>
<dbReference type="GO" id="GO:0030030">
    <property type="term" value="P:cell projection organization"/>
    <property type="evidence" value="ECO:0007669"/>
    <property type="project" value="UniProtKB-KW"/>
</dbReference>
<gene>
    <name evidence="7" type="primary">MKS1_2</name>
    <name evidence="7" type="ORF">Ciccas_010711</name>
</gene>
<organism evidence="7 8">
    <name type="scientific">Cichlidogyrus casuarinus</name>
    <dbReference type="NCBI Taxonomy" id="1844966"/>
    <lineage>
        <taxon>Eukaryota</taxon>
        <taxon>Metazoa</taxon>
        <taxon>Spiralia</taxon>
        <taxon>Lophotrochozoa</taxon>
        <taxon>Platyhelminthes</taxon>
        <taxon>Monogenea</taxon>
        <taxon>Monopisthocotylea</taxon>
        <taxon>Dactylogyridea</taxon>
        <taxon>Ancyrocephalidae</taxon>
        <taxon>Cichlidogyrus</taxon>
    </lineage>
</organism>
<evidence type="ECO:0000256" key="1">
    <source>
        <dbReference type="ARBA" id="ARBA00004120"/>
    </source>
</evidence>
<evidence type="ECO:0000256" key="6">
    <source>
        <dbReference type="SAM" id="MobiDB-lite"/>
    </source>
</evidence>
<feature type="region of interest" description="Disordered" evidence="6">
    <location>
        <begin position="175"/>
        <end position="197"/>
    </location>
</feature>
<keyword evidence="8" id="KW-1185">Reference proteome</keyword>
<dbReference type="Proteomes" id="UP001626550">
    <property type="component" value="Unassembled WGS sequence"/>
</dbReference>
<dbReference type="GO" id="GO:0005929">
    <property type="term" value="C:cilium"/>
    <property type="evidence" value="ECO:0007669"/>
    <property type="project" value="UniProtKB-ARBA"/>
</dbReference>
<evidence type="ECO:0000256" key="4">
    <source>
        <dbReference type="ARBA" id="ARBA00023212"/>
    </source>
</evidence>
<accession>A0ABD2PU73</accession>
<dbReference type="AlphaFoldDB" id="A0ABD2PU73"/>
<evidence type="ECO:0000256" key="5">
    <source>
        <dbReference type="ARBA" id="ARBA00023273"/>
    </source>
</evidence>
<keyword evidence="3" id="KW-0970">Cilium biogenesis/degradation</keyword>
<dbReference type="EMBL" id="JBJKFK010002694">
    <property type="protein sequence ID" value="KAL3310720.1"/>
    <property type="molecule type" value="Genomic_DNA"/>
</dbReference>
<reference evidence="7 8" key="1">
    <citation type="submission" date="2024-11" db="EMBL/GenBank/DDBJ databases">
        <title>Adaptive evolution of stress response genes in parasites aligns with host niche diversity.</title>
        <authorList>
            <person name="Hahn C."/>
            <person name="Resl P."/>
        </authorList>
    </citation>
    <scope>NUCLEOTIDE SEQUENCE [LARGE SCALE GENOMIC DNA]</scope>
    <source>
        <strain evidence="7">EGGRZ-B1_66</strain>
        <tissue evidence="7">Body</tissue>
    </source>
</reference>
<name>A0ABD2PU73_9PLAT</name>
<keyword evidence="2" id="KW-0963">Cytoplasm</keyword>
<keyword evidence="5" id="KW-0966">Cell projection</keyword>
<comment type="caution">
    <text evidence="7">The sequence shown here is derived from an EMBL/GenBank/DDBJ whole genome shotgun (WGS) entry which is preliminary data.</text>
</comment>